<dbReference type="Proteomes" id="UP000315295">
    <property type="component" value="Unassembled WGS sequence"/>
</dbReference>
<protein>
    <submittedName>
        <fullName evidence="1">Uncharacterized protein</fullName>
    </submittedName>
</protein>
<gene>
    <name evidence="1" type="ORF">C1H46_004019</name>
</gene>
<dbReference type="AlphaFoldDB" id="A0A540NHA5"/>
<dbReference type="EMBL" id="VIEB01000042">
    <property type="protein sequence ID" value="TQE10422.1"/>
    <property type="molecule type" value="Genomic_DNA"/>
</dbReference>
<proteinExistence type="predicted"/>
<evidence type="ECO:0000313" key="2">
    <source>
        <dbReference type="Proteomes" id="UP000315295"/>
    </source>
</evidence>
<name>A0A540NHA5_MALBA</name>
<reference evidence="1 2" key="1">
    <citation type="journal article" date="2019" name="G3 (Bethesda)">
        <title>Sequencing of a Wild Apple (Malus baccata) Genome Unravels the Differences Between Cultivated and Wild Apple Species Regarding Disease Resistance and Cold Tolerance.</title>
        <authorList>
            <person name="Chen X."/>
        </authorList>
    </citation>
    <scope>NUCLEOTIDE SEQUENCE [LARGE SCALE GENOMIC DNA]</scope>
    <source>
        <strain evidence="2">cv. Shandingzi</strain>
        <tissue evidence="1">Leaves</tissue>
    </source>
</reference>
<evidence type="ECO:0000313" key="1">
    <source>
        <dbReference type="EMBL" id="TQE10422.1"/>
    </source>
</evidence>
<organism evidence="1 2">
    <name type="scientific">Malus baccata</name>
    <name type="common">Siberian crab apple</name>
    <name type="synonym">Pyrus baccata</name>
    <dbReference type="NCBI Taxonomy" id="106549"/>
    <lineage>
        <taxon>Eukaryota</taxon>
        <taxon>Viridiplantae</taxon>
        <taxon>Streptophyta</taxon>
        <taxon>Embryophyta</taxon>
        <taxon>Tracheophyta</taxon>
        <taxon>Spermatophyta</taxon>
        <taxon>Magnoliopsida</taxon>
        <taxon>eudicotyledons</taxon>
        <taxon>Gunneridae</taxon>
        <taxon>Pentapetalae</taxon>
        <taxon>rosids</taxon>
        <taxon>fabids</taxon>
        <taxon>Rosales</taxon>
        <taxon>Rosaceae</taxon>
        <taxon>Amygdaloideae</taxon>
        <taxon>Maleae</taxon>
        <taxon>Malus</taxon>
    </lineage>
</organism>
<comment type="caution">
    <text evidence="1">The sequence shown here is derived from an EMBL/GenBank/DDBJ whole genome shotgun (WGS) entry which is preliminary data.</text>
</comment>
<accession>A0A540NHA5</accession>
<keyword evidence="2" id="KW-1185">Reference proteome</keyword>
<sequence>MKTEKAASKMVLVKASKEKTKLAGRPRICLDKRSKTMNPAPIIEENLQQIPANPGKGKGKSVLVEGSTLARRLLKKGVHPSVLLILGSVAAPTSNQSLVGKLNTLTPDASSIMSGICERIFIEVPHLVIRTAIGSEPLPLVDALMLALSEHSESSSEFEGQMKKNDTAAANTHLVGSYSVDLKDVTNSGAAK</sequence>